<organism evidence="1 2">
    <name type="scientific">Hydra vulgaris</name>
    <name type="common">Hydra</name>
    <name type="synonym">Hydra attenuata</name>
    <dbReference type="NCBI Taxonomy" id="6087"/>
    <lineage>
        <taxon>Eukaryota</taxon>
        <taxon>Metazoa</taxon>
        <taxon>Cnidaria</taxon>
        <taxon>Hydrozoa</taxon>
        <taxon>Hydroidolina</taxon>
        <taxon>Anthoathecata</taxon>
        <taxon>Aplanulata</taxon>
        <taxon>Hydridae</taxon>
        <taxon>Hydra</taxon>
    </lineage>
</organism>
<dbReference type="RefSeq" id="XP_065662105.1">
    <property type="nucleotide sequence ID" value="XM_065806033.1"/>
</dbReference>
<sequence>MKQDILEKRNCINEGKNASNKTLVIMFPKRLSNGGKRTADEIIQEAKKKERTFEIKYFGECFPRGYNYSQLGQFDVAIMLGYSVMSYFTCEVANIGISLFVSTPELYATYEKLHHLVEERKQRLNHITYDAIKQNNRSLNYGYNPNDDFDDRALQRWLSCSDYYYYGGVELFDNYDNLFNKLSTKKFLNLKLSSYEHRIENAKIGVEHWQAIGRYFFGETDFPHEKSVIPNTLNEGLEMWQKAVSRPNFKSTSGKLFDGLPVVADMLDDLNGIIPECSMFKDDKILLLTNRTEIINERQLLN</sequence>
<evidence type="ECO:0000313" key="1">
    <source>
        <dbReference type="Proteomes" id="UP001652625"/>
    </source>
</evidence>
<reference evidence="2" key="1">
    <citation type="submission" date="2025-08" db="UniProtKB">
        <authorList>
            <consortium name="RefSeq"/>
        </authorList>
    </citation>
    <scope>IDENTIFICATION</scope>
</reference>
<accession>A0ABM4CK17</accession>
<gene>
    <name evidence="2" type="primary">LOC136084859</name>
</gene>
<name>A0ABM4CK17_HYDVU</name>
<keyword evidence="1" id="KW-1185">Reference proteome</keyword>
<dbReference type="Proteomes" id="UP001652625">
    <property type="component" value="Chromosome 09"/>
</dbReference>
<dbReference type="GeneID" id="136084859"/>
<proteinExistence type="predicted"/>
<evidence type="ECO:0000313" key="2">
    <source>
        <dbReference type="RefSeq" id="XP_065662105.1"/>
    </source>
</evidence>
<protein>
    <submittedName>
        <fullName evidence="2">Uncharacterized protein LOC136084859</fullName>
    </submittedName>
</protein>